<name>A0A3B0U566_9ZZZZ</name>
<gene>
    <name evidence="1" type="ORF">MNBD_BACTEROID04-809</name>
</gene>
<dbReference type="EMBL" id="UOER01000419">
    <property type="protein sequence ID" value="VAW25478.1"/>
    <property type="molecule type" value="Genomic_DNA"/>
</dbReference>
<reference evidence="1" key="1">
    <citation type="submission" date="2018-06" db="EMBL/GenBank/DDBJ databases">
        <authorList>
            <person name="Zhirakovskaya E."/>
        </authorList>
    </citation>
    <scope>NUCLEOTIDE SEQUENCE</scope>
</reference>
<dbReference type="AlphaFoldDB" id="A0A3B0U566"/>
<sequence length="123" mass="13646">MGAIVDVKFSNGTFAAEVNKKDTSFDNRYYVKLLEGGRGYWVTDDTMSPSTAKKEVSKKENSVTKEVTKAITDFKLGDHVGINTRSGVMKGTIIKATGSNYLIKLDESGYQDMWVKKAHLTKL</sequence>
<proteinExistence type="predicted"/>
<evidence type="ECO:0000313" key="1">
    <source>
        <dbReference type="EMBL" id="VAW25478.1"/>
    </source>
</evidence>
<accession>A0A3B0U566</accession>
<organism evidence="1">
    <name type="scientific">hydrothermal vent metagenome</name>
    <dbReference type="NCBI Taxonomy" id="652676"/>
    <lineage>
        <taxon>unclassified sequences</taxon>
        <taxon>metagenomes</taxon>
        <taxon>ecological metagenomes</taxon>
    </lineage>
</organism>
<protein>
    <submittedName>
        <fullName evidence="1">Uncharacterized protein</fullName>
    </submittedName>
</protein>